<organism evidence="2 3">
    <name type="scientific">Pseudofrankia inefficax (strain DSM 45817 / CECT 9037 / DDB 130130 / EuI1c)</name>
    <name type="common">Frankia inefficax</name>
    <dbReference type="NCBI Taxonomy" id="298654"/>
    <lineage>
        <taxon>Bacteria</taxon>
        <taxon>Bacillati</taxon>
        <taxon>Actinomycetota</taxon>
        <taxon>Actinomycetes</taxon>
        <taxon>Frankiales</taxon>
        <taxon>Frankiaceae</taxon>
        <taxon>Pseudofrankia</taxon>
    </lineage>
</organism>
<sequence length="154" mass="17060">MAGRWNAVVVRISDKRRVLTATTVAESIDVSVPVRTAYNQWTQFESFPHFMTGVESIEQLDATHTHWHVKVGGQDREFDAAITEQLPDERVAWKSLAAGHAGTGRWARDGALPAVLSTHPMRLPPGKTVLGAGRRLERHGLLRPGGVRVLRVVR</sequence>
<dbReference type="InParanoid" id="E3J789"/>
<dbReference type="SUPFAM" id="SSF55961">
    <property type="entry name" value="Bet v1-like"/>
    <property type="match status" value="1"/>
</dbReference>
<dbReference type="Pfam" id="PF03364">
    <property type="entry name" value="Polyketide_cyc"/>
    <property type="match status" value="1"/>
</dbReference>
<dbReference type="InterPro" id="IPR005031">
    <property type="entry name" value="COQ10_START"/>
</dbReference>
<dbReference type="STRING" id="298654.FraEuI1c_6474"/>
<gene>
    <name evidence="2" type="ordered locus">FraEuI1c_6474</name>
</gene>
<keyword evidence="3" id="KW-1185">Reference proteome</keyword>
<dbReference type="EMBL" id="CP002299">
    <property type="protein sequence ID" value="ADP84453.1"/>
    <property type="molecule type" value="Genomic_DNA"/>
</dbReference>
<feature type="domain" description="Coenzyme Q-binding protein COQ10 START" evidence="1">
    <location>
        <begin position="30"/>
        <end position="104"/>
    </location>
</feature>
<dbReference type="HOGENOM" id="CLU_1701685_0_0_11"/>
<protein>
    <submittedName>
        <fullName evidence="2">Cyclase/dehydrase</fullName>
    </submittedName>
</protein>
<dbReference type="KEGG" id="fri:FraEuI1c_6474"/>
<dbReference type="RefSeq" id="WP_013427566.1">
    <property type="nucleotide sequence ID" value="NC_014666.1"/>
</dbReference>
<evidence type="ECO:0000313" key="3">
    <source>
        <dbReference type="Proteomes" id="UP000002484"/>
    </source>
</evidence>
<dbReference type="Proteomes" id="UP000002484">
    <property type="component" value="Chromosome"/>
</dbReference>
<proteinExistence type="predicted"/>
<name>E3J789_PSEI1</name>
<dbReference type="eggNOG" id="COG5637">
    <property type="taxonomic scope" value="Bacteria"/>
</dbReference>
<evidence type="ECO:0000259" key="1">
    <source>
        <dbReference type="Pfam" id="PF03364"/>
    </source>
</evidence>
<reference evidence="2 3" key="1">
    <citation type="submission" date="2010-10" db="EMBL/GenBank/DDBJ databases">
        <title>Complete sequence of Frankia sp. EuI1c.</title>
        <authorList>
            <consortium name="US DOE Joint Genome Institute"/>
            <person name="Lucas S."/>
            <person name="Copeland A."/>
            <person name="Lapidus A."/>
            <person name="Cheng J.-F."/>
            <person name="Bruce D."/>
            <person name="Goodwin L."/>
            <person name="Pitluck S."/>
            <person name="Chertkov O."/>
            <person name="Detter J.C."/>
            <person name="Han C."/>
            <person name="Tapia R."/>
            <person name="Land M."/>
            <person name="Hauser L."/>
            <person name="Jeffries C."/>
            <person name="Kyrpides N."/>
            <person name="Ivanova N."/>
            <person name="Mikhailova N."/>
            <person name="Beauchemin N."/>
            <person name="Sen A."/>
            <person name="Sur S.A."/>
            <person name="Gtari M."/>
            <person name="Wall L."/>
            <person name="Tisa L."/>
            <person name="Woyke T."/>
        </authorList>
    </citation>
    <scope>NUCLEOTIDE SEQUENCE [LARGE SCALE GENOMIC DNA]</scope>
    <source>
        <strain evidence="3">DSM 45817 / CECT 9037 / EuI1c</strain>
    </source>
</reference>
<dbReference type="AlphaFoldDB" id="E3J789"/>
<dbReference type="Gene3D" id="3.30.530.20">
    <property type="match status" value="1"/>
</dbReference>
<accession>E3J789</accession>
<dbReference type="PANTHER" id="PTHR33824">
    <property type="entry name" value="POLYKETIDE CYCLASE/DEHYDRASE AND LIPID TRANSPORT SUPERFAMILY PROTEIN"/>
    <property type="match status" value="1"/>
</dbReference>
<dbReference type="InterPro" id="IPR023393">
    <property type="entry name" value="START-like_dom_sf"/>
</dbReference>
<evidence type="ECO:0000313" key="2">
    <source>
        <dbReference type="EMBL" id="ADP84453.1"/>
    </source>
</evidence>
<dbReference type="InterPro" id="IPR047137">
    <property type="entry name" value="ORF3"/>
</dbReference>
<dbReference type="PANTHER" id="PTHR33824:SF7">
    <property type="entry name" value="POLYKETIDE CYCLASE_DEHYDRASE AND LIPID TRANSPORT SUPERFAMILY PROTEIN"/>
    <property type="match status" value="1"/>
</dbReference>